<reference evidence="6 7" key="1">
    <citation type="submission" date="2018-10" db="EMBL/GenBank/DDBJ databases">
        <title>Genomic Encyclopedia of Type Strains, Phase IV (KMG-IV): sequencing the most valuable type-strain genomes for metagenomic binning, comparative biology and taxonomic classification.</title>
        <authorList>
            <person name="Goeker M."/>
        </authorList>
    </citation>
    <scope>NUCLEOTIDE SEQUENCE [LARGE SCALE GENOMIC DNA]</scope>
    <source>
        <strain evidence="6 7">DSM 12769</strain>
    </source>
</reference>
<accession>A0A498BZA2</accession>
<dbReference type="InterPro" id="IPR051212">
    <property type="entry name" value="Type-I_RE_S_subunit"/>
</dbReference>
<dbReference type="InterPro" id="IPR000055">
    <property type="entry name" value="Restrct_endonuc_typeI_TRD"/>
</dbReference>
<dbReference type="EMBL" id="RCDA01000002">
    <property type="protein sequence ID" value="RLK48865.1"/>
    <property type="molecule type" value="Genomic_DNA"/>
</dbReference>
<dbReference type="CDD" id="cd17259">
    <property type="entry name" value="RMtype1_S_StySKI-TRD2-CR2_like"/>
    <property type="match status" value="1"/>
</dbReference>
<dbReference type="Pfam" id="PF01420">
    <property type="entry name" value="Methylase_S"/>
    <property type="match status" value="2"/>
</dbReference>
<gene>
    <name evidence="6" type="ORF">DFR31_1980</name>
</gene>
<evidence type="ECO:0000313" key="6">
    <source>
        <dbReference type="EMBL" id="RLK48865.1"/>
    </source>
</evidence>
<evidence type="ECO:0000256" key="2">
    <source>
        <dbReference type="ARBA" id="ARBA00022747"/>
    </source>
</evidence>
<dbReference type="CDD" id="cd17261">
    <property type="entry name" value="RMtype1_S_EcoKI-TRD2-CR2_like"/>
    <property type="match status" value="1"/>
</dbReference>
<dbReference type="Proteomes" id="UP000275461">
    <property type="component" value="Unassembled WGS sequence"/>
</dbReference>
<proteinExistence type="inferred from homology"/>
<dbReference type="PANTHER" id="PTHR43140:SF1">
    <property type="entry name" value="TYPE I RESTRICTION ENZYME ECOKI SPECIFICITY SUBUNIT"/>
    <property type="match status" value="1"/>
</dbReference>
<feature type="compositionally biased region" description="Basic and acidic residues" evidence="4">
    <location>
        <begin position="513"/>
        <end position="524"/>
    </location>
</feature>
<evidence type="ECO:0000259" key="5">
    <source>
        <dbReference type="Pfam" id="PF01420"/>
    </source>
</evidence>
<organism evidence="6 7">
    <name type="scientific">Alkalispirillum mobile</name>
    <dbReference type="NCBI Taxonomy" id="85925"/>
    <lineage>
        <taxon>Bacteria</taxon>
        <taxon>Pseudomonadati</taxon>
        <taxon>Pseudomonadota</taxon>
        <taxon>Gammaproteobacteria</taxon>
        <taxon>Chromatiales</taxon>
        <taxon>Ectothiorhodospiraceae</taxon>
        <taxon>Alkalispirillum</taxon>
    </lineage>
</organism>
<dbReference type="AlphaFoldDB" id="A0A498BZA2"/>
<dbReference type="Gene3D" id="3.90.220.20">
    <property type="entry name" value="DNA methylase specificity domains"/>
    <property type="match status" value="2"/>
</dbReference>
<protein>
    <submittedName>
        <fullName evidence="6">Type I restriction enzyme S subunit</fullName>
    </submittedName>
</protein>
<dbReference type="SUPFAM" id="SSF116734">
    <property type="entry name" value="DNA methylase specificity domain"/>
    <property type="match status" value="2"/>
</dbReference>
<evidence type="ECO:0000256" key="3">
    <source>
        <dbReference type="ARBA" id="ARBA00023125"/>
    </source>
</evidence>
<feature type="region of interest" description="Disordered" evidence="4">
    <location>
        <begin position="497"/>
        <end position="536"/>
    </location>
</feature>
<comment type="caution">
    <text evidence="6">The sequence shown here is derived from an EMBL/GenBank/DDBJ whole genome shotgun (WGS) entry which is preliminary data.</text>
</comment>
<dbReference type="PANTHER" id="PTHR43140">
    <property type="entry name" value="TYPE-1 RESTRICTION ENZYME ECOKI SPECIFICITY PROTEIN"/>
    <property type="match status" value="1"/>
</dbReference>
<feature type="compositionally biased region" description="Basic residues" evidence="4">
    <location>
        <begin position="525"/>
        <end position="536"/>
    </location>
</feature>
<sequence length="536" mass="60886">MATSGSQPPECVSQWPKTWEVAVLGQVISAIEAGKSFKCLERPPEEGEIGVAKVSAVTWGEYQESESKTCLDPSRVQNNLFIQEGDFLFSRSNTIDLVGACVIAKAVSRNVMLSDKILRLTFTWVSPKFVLFYLRSVAGRRQIELLSTGNQQSMRNIGQERIRAIRLPIPPLAEQRRIVAKIEELFSELDKGVESLKTARAQLKTYRQSLLKAAFEGRLTEQWRRDNADKLETADQLLERIREEREACYQQQLGEWRAAVAEWEVNGKSGKKPRKPRLPKKLPNISNEDIRNLPHIPYEWKYLRLGTLIHTDVGYAFKSSSFSESGVRLLRGDNIAPGRLRWDNAKYWPEKRLSGYESLLVHEGDVVLAMDRPIISSGLKLAVVRPEDSPCLLVQRVARFRKSTSVDMRFLTGALSQKRFAVHCLGNQTGTQLPHISESQIREFIIPVCSAEEQAEIGQVLDEELSKIEHLEHLILSSIEKIEYLRQSILKRAFEGNLVPQDPNDEPASALLERIRQEQADAPKIKRRTRKARTPA</sequence>
<dbReference type="InterPro" id="IPR044946">
    <property type="entry name" value="Restrct_endonuc_typeI_TRD_sf"/>
</dbReference>
<keyword evidence="2" id="KW-0680">Restriction system</keyword>
<feature type="domain" description="Type I restriction modification DNA specificity" evidence="5">
    <location>
        <begin position="16"/>
        <end position="192"/>
    </location>
</feature>
<dbReference type="GO" id="GO:0009307">
    <property type="term" value="P:DNA restriction-modification system"/>
    <property type="evidence" value="ECO:0007669"/>
    <property type="project" value="UniProtKB-KW"/>
</dbReference>
<name>A0A498BZA2_9GAMM</name>
<evidence type="ECO:0000256" key="1">
    <source>
        <dbReference type="ARBA" id="ARBA00010923"/>
    </source>
</evidence>
<dbReference type="OrthoDB" id="398435at2"/>
<dbReference type="GO" id="GO:0003677">
    <property type="term" value="F:DNA binding"/>
    <property type="evidence" value="ECO:0007669"/>
    <property type="project" value="UniProtKB-KW"/>
</dbReference>
<comment type="similarity">
    <text evidence="1">Belongs to the type-I restriction system S methylase family.</text>
</comment>
<keyword evidence="3" id="KW-0238">DNA-binding</keyword>
<evidence type="ECO:0000256" key="4">
    <source>
        <dbReference type="SAM" id="MobiDB-lite"/>
    </source>
</evidence>
<evidence type="ECO:0000313" key="7">
    <source>
        <dbReference type="Proteomes" id="UP000275461"/>
    </source>
</evidence>
<keyword evidence="7" id="KW-1185">Reference proteome</keyword>
<feature type="domain" description="Type I restriction modification DNA specificity" evidence="5">
    <location>
        <begin position="298"/>
        <end position="470"/>
    </location>
</feature>